<organism evidence="2 3">
    <name type="scientific">Microbacterium sufflavum</name>
    <dbReference type="NCBI Taxonomy" id="2851649"/>
    <lineage>
        <taxon>Bacteria</taxon>
        <taxon>Bacillati</taxon>
        <taxon>Actinomycetota</taxon>
        <taxon>Actinomycetes</taxon>
        <taxon>Micrococcales</taxon>
        <taxon>Microbacteriaceae</taxon>
        <taxon>Microbacterium</taxon>
    </lineage>
</organism>
<keyword evidence="1" id="KW-1133">Transmembrane helix</keyword>
<dbReference type="Proteomes" id="UP000831467">
    <property type="component" value="Chromosome"/>
</dbReference>
<dbReference type="RefSeq" id="WP_247981432.1">
    <property type="nucleotide sequence ID" value="NZ_CP078076.1"/>
</dbReference>
<evidence type="ECO:0000313" key="3">
    <source>
        <dbReference type="Proteomes" id="UP000831467"/>
    </source>
</evidence>
<keyword evidence="1" id="KW-0472">Membrane</keyword>
<keyword evidence="1" id="KW-0812">Transmembrane</keyword>
<proteinExistence type="predicted"/>
<evidence type="ECO:0000313" key="2">
    <source>
        <dbReference type="EMBL" id="UPL11576.1"/>
    </source>
</evidence>
<keyword evidence="3" id="KW-1185">Reference proteome</keyword>
<evidence type="ECO:0000256" key="1">
    <source>
        <dbReference type="SAM" id="Phobius"/>
    </source>
</evidence>
<accession>A0ABY4II82</accession>
<dbReference type="InterPro" id="IPR025339">
    <property type="entry name" value="DUF4245"/>
</dbReference>
<sequence length="214" mass="22414">MSKGPAINADLGRPETAEETAARKAASSKAYRSSQTVRNLVAALLVTLAVVLVIVLVVPRGEPVAQKPIDVAGIAADVESSMGGPVIVPETGKFWRVNAAELQSGATVVWEVTLAPAAQDERGFIKLAQAFDADASWAPQRLNGIAPTETIRIGGLEWDVYKPGNAGADANISYAIGTQAGDDYVLLYGSRSADSTAELAESLVPQIRTVTEAR</sequence>
<dbReference type="Pfam" id="PF14030">
    <property type="entry name" value="DUF4245"/>
    <property type="match status" value="1"/>
</dbReference>
<dbReference type="EMBL" id="CP078076">
    <property type="protein sequence ID" value="UPL11576.1"/>
    <property type="molecule type" value="Genomic_DNA"/>
</dbReference>
<protein>
    <submittedName>
        <fullName evidence="2">DUF4245 domain-containing protein</fullName>
    </submittedName>
</protein>
<name>A0ABY4II82_9MICO</name>
<gene>
    <name evidence="2" type="ORF">KV394_10825</name>
</gene>
<reference evidence="2 3" key="1">
    <citation type="submission" date="2021-06" db="EMBL/GenBank/DDBJ databases">
        <title>Genome-based taxonomic framework of Microbacterium strains isolated from marine environment, the description of four new species and reclassification of four preexisting species.</title>
        <authorList>
            <person name="Lee S.D."/>
            <person name="Kim S.-M."/>
            <person name="Byeon Y.-S."/>
            <person name="Yang H.L."/>
            <person name="Kim I.S."/>
        </authorList>
    </citation>
    <scope>NUCLEOTIDE SEQUENCE [LARGE SCALE GENOMIC DNA]</scope>
    <source>
        <strain evidence="2 3">SSW1-51</strain>
    </source>
</reference>
<feature type="transmembrane region" description="Helical" evidence="1">
    <location>
        <begin position="40"/>
        <end position="58"/>
    </location>
</feature>